<keyword evidence="3" id="KW-1185">Reference proteome</keyword>
<accession>A0A0V1D7S5</accession>
<sequence length="165" mass="19186">MMANKQLRKMIICEIFRFLFFAKLSSSFDYCSVHVSTVISHVSQQFRFMVFFIVTIHHTSLIVRVAIIAFADTLVLQIFSESNYVEIYMNKIVDKYVITKHYHQLMPLSLATYSKKTRQQTMDTYEDKWVSKSVICDASGKKICITMPYYAVIGSTSDAEEEDKE</sequence>
<name>A0A0V1D7S5_TRIBR</name>
<feature type="non-terminal residue" evidence="2">
    <location>
        <position position="165"/>
    </location>
</feature>
<keyword evidence="1" id="KW-1133">Transmembrane helix</keyword>
<organism evidence="2 3">
    <name type="scientific">Trichinella britovi</name>
    <name type="common">Parasitic roundworm</name>
    <dbReference type="NCBI Taxonomy" id="45882"/>
    <lineage>
        <taxon>Eukaryota</taxon>
        <taxon>Metazoa</taxon>
        <taxon>Ecdysozoa</taxon>
        <taxon>Nematoda</taxon>
        <taxon>Enoplea</taxon>
        <taxon>Dorylaimia</taxon>
        <taxon>Trichinellida</taxon>
        <taxon>Trichinellidae</taxon>
        <taxon>Trichinella</taxon>
    </lineage>
</organism>
<dbReference type="AlphaFoldDB" id="A0A0V1D7S5"/>
<keyword evidence="1" id="KW-0812">Transmembrane</keyword>
<feature type="transmembrane region" description="Helical" evidence="1">
    <location>
        <begin position="51"/>
        <end position="71"/>
    </location>
</feature>
<evidence type="ECO:0000256" key="1">
    <source>
        <dbReference type="SAM" id="Phobius"/>
    </source>
</evidence>
<comment type="caution">
    <text evidence="2">The sequence shown here is derived from an EMBL/GenBank/DDBJ whole genome shotgun (WGS) entry which is preliminary data.</text>
</comment>
<gene>
    <name evidence="2" type="ORF">T03_776</name>
</gene>
<evidence type="ECO:0000313" key="2">
    <source>
        <dbReference type="EMBL" id="KRY57585.1"/>
    </source>
</evidence>
<dbReference type="EMBL" id="JYDI01000029">
    <property type="protein sequence ID" value="KRY57585.1"/>
    <property type="molecule type" value="Genomic_DNA"/>
</dbReference>
<reference evidence="2 3" key="1">
    <citation type="submission" date="2015-01" db="EMBL/GenBank/DDBJ databases">
        <title>Evolution of Trichinella species and genotypes.</title>
        <authorList>
            <person name="Korhonen P.K."/>
            <person name="Edoardo P."/>
            <person name="Giuseppe L.R."/>
            <person name="Gasser R.B."/>
        </authorList>
    </citation>
    <scope>NUCLEOTIDE SEQUENCE [LARGE SCALE GENOMIC DNA]</scope>
    <source>
        <strain evidence="2">ISS120</strain>
    </source>
</reference>
<protein>
    <submittedName>
        <fullName evidence="2">Uncharacterized protein</fullName>
    </submittedName>
</protein>
<proteinExistence type="predicted"/>
<evidence type="ECO:0000313" key="3">
    <source>
        <dbReference type="Proteomes" id="UP000054653"/>
    </source>
</evidence>
<keyword evidence="1" id="KW-0472">Membrane</keyword>
<dbReference type="Proteomes" id="UP000054653">
    <property type="component" value="Unassembled WGS sequence"/>
</dbReference>